<accession>A0ACC2DLF1</accession>
<protein>
    <submittedName>
        <fullName evidence="1">Uncharacterized protein</fullName>
    </submittedName>
</protein>
<evidence type="ECO:0000313" key="1">
    <source>
        <dbReference type="EMBL" id="KAJ7555076.1"/>
    </source>
</evidence>
<evidence type="ECO:0000313" key="2">
    <source>
        <dbReference type="Proteomes" id="UP001162992"/>
    </source>
</evidence>
<organism evidence="1 2">
    <name type="scientific">Diphasiastrum complanatum</name>
    <name type="common">Issler's clubmoss</name>
    <name type="synonym">Lycopodium complanatum</name>
    <dbReference type="NCBI Taxonomy" id="34168"/>
    <lineage>
        <taxon>Eukaryota</taxon>
        <taxon>Viridiplantae</taxon>
        <taxon>Streptophyta</taxon>
        <taxon>Embryophyta</taxon>
        <taxon>Tracheophyta</taxon>
        <taxon>Lycopodiopsida</taxon>
        <taxon>Lycopodiales</taxon>
        <taxon>Lycopodiaceae</taxon>
        <taxon>Lycopodioideae</taxon>
        <taxon>Diphasiastrum</taxon>
    </lineage>
</organism>
<comment type="caution">
    <text evidence="1">The sequence shown here is derived from an EMBL/GenBank/DDBJ whole genome shotgun (WGS) entry which is preliminary data.</text>
</comment>
<keyword evidence="2" id="KW-1185">Reference proteome</keyword>
<reference evidence="2" key="1">
    <citation type="journal article" date="2024" name="Proc. Natl. Acad. Sci. U.S.A.">
        <title>Extraordinary preservation of gene collinearity over three hundred million years revealed in homosporous lycophytes.</title>
        <authorList>
            <person name="Li C."/>
            <person name="Wickell D."/>
            <person name="Kuo L.Y."/>
            <person name="Chen X."/>
            <person name="Nie B."/>
            <person name="Liao X."/>
            <person name="Peng D."/>
            <person name="Ji J."/>
            <person name="Jenkins J."/>
            <person name="Williams M."/>
            <person name="Shu S."/>
            <person name="Plott C."/>
            <person name="Barry K."/>
            <person name="Rajasekar S."/>
            <person name="Grimwood J."/>
            <person name="Han X."/>
            <person name="Sun S."/>
            <person name="Hou Z."/>
            <person name="He W."/>
            <person name="Dai G."/>
            <person name="Sun C."/>
            <person name="Schmutz J."/>
            <person name="Leebens-Mack J.H."/>
            <person name="Li F.W."/>
            <person name="Wang L."/>
        </authorList>
    </citation>
    <scope>NUCLEOTIDE SEQUENCE [LARGE SCALE GENOMIC DNA]</scope>
    <source>
        <strain evidence="2">cv. PW_Plant_1</strain>
    </source>
</reference>
<sequence length="373" mass="42251">MIAQAVKMEDQIHQLAVGDDLEELTWGEPVQRVQALAEKGLQELPSVYIRALSDRPGLDDSLLPDETVPVIDFSGLQEDDRKQETMSDIAKACEEWGFFQLINHGIPLPLIAKTRRVAKQFFDLPIEEKQIYANKPWSLVGYGSRIGVTKGAVLDWGDYFLHYLWPIDKRDVDKEWPKKPASYIETLDEYSREVHKLCSRLMEVFSENLGLRTSYVGEVFGWPDMNLVLRINYYPPCPRPDLTLGVAAHSDGGGLTLLLQDDIGGLQVHKGDRWLSVDPIPNAIVINVADQLQILSNGKYKSVEHRVVVNNSFVRMSLATFCNPDIEAIISPALELIDDNHPSSYRKALYGEFLQSFFRDGLKGKRYIESFKA</sequence>
<dbReference type="EMBL" id="CM055096">
    <property type="protein sequence ID" value="KAJ7555076.1"/>
    <property type="molecule type" value="Genomic_DNA"/>
</dbReference>
<gene>
    <name evidence="1" type="ORF">O6H91_05G021300</name>
</gene>
<proteinExistence type="predicted"/>
<dbReference type="Proteomes" id="UP001162992">
    <property type="component" value="Chromosome 5"/>
</dbReference>
<name>A0ACC2DLF1_DIPCM</name>